<feature type="region of interest" description="Disordered" evidence="1">
    <location>
        <begin position="1"/>
        <end position="28"/>
    </location>
</feature>
<protein>
    <submittedName>
        <fullName evidence="3">Uncharacterized protein</fullName>
    </submittedName>
</protein>
<sequence length="202" mass="20674">MYGQQPGYDPNQQQYGGAYQQPYGYGGGEPPKNNTGKIVAIVAIAVLVLAGAGVGVYFLTKDGGGTAGGTSTTQQAPKTTTESSEETTTEETTSEETTTTEESTSNGGGESDVASAAEKYVAAVNDQDESAAKALSCSGSDPGLMYTSVVPGNGEVEIVGQPDVYGTNASVDTKVTIPGSGVDPIDFPILFEEKSGKWCVSM</sequence>
<feature type="compositionally biased region" description="Acidic residues" evidence="1">
    <location>
        <begin position="83"/>
        <end position="94"/>
    </location>
</feature>
<name>A0ABW2TPU1_9PSEU</name>
<feature type="compositionally biased region" description="Low complexity" evidence="1">
    <location>
        <begin position="69"/>
        <end position="82"/>
    </location>
</feature>
<comment type="caution">
    <text evidence="3">The sequence shown here is derived from an EMBL/GenBank/DDBJ whole genome shotgun (WGS) entry which is preliminary data.</text>
</comment>
<keyword evidence="4" id="KW-1185">Reference proteome</keyword>
<organism evidence="3 4">
    <name type="scientific">Actinokineospora soli</name>
    <dbReference type="NCBI Taxonomy" id="1048753"/>
    <lineage>
        <taxon>Bacteria</taxon>
        <taxon>Bacillati</taxon>
        <taxon>Actinomycetota</taxon>
        <taxon>Actinomycetes</taxon>
        <taxon>Pseudonocardiales</taxon>
        <taxon>Pseudonocardiaceae</taxon>
        <taxon>Actinokineospora</taxon>
    </lineage>
</organism>
<keyword evidence="2" id="KW-0812">Transmembrane</keyword>
<dbReference type="Proteomes" id="UP001596512">
    <property type="component" value="Unassembled WGS sequence"/>
</dbReference>
<feature type="region of interest" description="Disordered" evidence="1">
    <location>
        <begin position="66"/>
        <end position="113"/>
    </location>
</feature>
<feature type="compositionally biased region" description="Low complexity" evidence="1">
    <location>
        <begin position="95"/>
        <end position="105"/>
    </location>
</feature>
<reference evidence="4" key="1">
    <citation type="journal article" date="2019" name="Int. J. Syst. Evol. Microbiol.">
        <title>The Global Catalogue of Microorganisms (GCM) 10K type strain sequencing project: providing services to taxonomists for standard genome sequencing and annotation.</title>
        <authorList>
            <consortium name="The Broad Institute Genomics Platform"/>
            <consortium name="The Broad Institute Genome Sequencing Center for Infectious Disease"/>
            <person name="Wu L."/>
            <person name="Ma J."/>
        </authorList>
    </citation>
    <scope>NUCLEOTIDE SEQUENCE [LARGE SCALE GENOMIC DNA]</scope>
    <source>
        <strain evidence="4">JCM 17695</strain>
    </source>
</reference>
<evidence type="ECO:0000256" key="1">
    <source>
        <dbReference type="SAM" id="MobiDB-lite"/>
    </source>
</evidence>
<keyword evidence="2" id="KW-0472">Membrane</keyword>
<evidence type="ECO:0000313" key="3">
    <source>
        <dbReference type="EMBL" id="MFC7614811.1"/>
    </source>
</evidence>
<evidence type="ECO:0000313" key="4">
    <source>
        <dbReference type="Proteomes" id="UP001596512"/>
    </source>
</evidence>
<feature type="compositionally biased region" description="Low complexity" evidence="1">
    <location>
        <begin position="12"/>
        <end position="23"/>
    </location>
</feature>
<feature type="transmembrane region" description="Helical" evidence="2">
    <location>
        <begin position="38"/>
        <end position="59"/>
    </location>
</feature>
<keyword evidence="2" id="KW-1133">Transmembrane helix</keyword>
<evidence type="ECO:0000256" key="2">
    <source>
        <dbReference type="SAM" id="Phobius"/>
    </source>
</evidence>
<proteinExistence type="predicted"/>
<gene>
    <name evidence="3" type="ORF">ACFQV2_16100</name>
</gene>
<accession>A0ABW2TPU1</accession>
<dbReference type="EMBL" id="JBHTEY010000004">
    <property type="protein sequence ID" value="MFC7614811.1"/>
    <property type="molecule type" value="Genomic_DNA"/>
</dbReference>